<dbReference type="AlphaFoldDB" id="A0AB39DHB7"/>
<protein>
    <submittedName>
        <fullName evidence="1">Uncharacterized protein</fullName>
    </submittedName>
</protein>
<reference evidence="1" key="1">
    <citation type="submission" date="2024-05" db="EMBL/GenBank/DDBJ databases">
        <authorList>
            <person name="Luo Y.-C."/>
            <person name="Nicholds J."/>
            <person name="Mortimer T."/>
            <person name="Maboni G."/>
        </authorList>
    </citation>
    <scope>NUCLEOTIDE SEQUENCE</scope>
    <source>
        <strain evidence="1">150964</strain>
    </source>
</reference>
<proteinExistence type="predicted"/>
<sequence>MRWKPHVDGAGQVFGLSHLHPFRYEVTLEAKAGLPARVVLVHVGFGMHCFTRKSESDDDPGNRYADDRETRTFSLERYQLSRELPKIVRTLGVRRCGFAKDDNYVTVDLPTVDGQSIRYAVFFNVKAWREQGIDSVLLVVQSAYVLSTGKPDPGKGKVGFNVLLGSVLRGQRPRKPR</sequence>
<dbReference type="RefSeq" id="WP_368644365.1">
    <property type="nucleotide sequence ID" value="NZ_CP158256.1"/>
</dbReference>
<name>A0AB39DHB7_9BURK</name>
<dbReference type="EMBL" id="CP158256">
    <property type="protein sequence ID" value="XDJ53213.1"/>
    <property type="molecule type" value="Genomic_DNA"/>
</dbReference>
<gene>
    <name evidence="1" type="ORF">ABRZ01_01505</name>
</gene>
<organism evidence="1">
    <name type="scientific">Castellaniella ginsengisoli</name>
    <dbReference type="NCBI Taxonomy" id="546114"/>
    <lineage>
        <taxon>Bacteria</taxon>
        <taxon>Pseudomonadati</taxon>
        <taxon>Pseudomonadota</taxon>
        <taxon>Betaproteobacteria</taxon>
        <taxon>Burkholderiales</taxon>
        <taxon>Alcaligenaceae</taxon>
        <taxon>Castellaniella</taxon>
    </lineage>
</organism>
<evidence type="ECO:0000313" key="1">
    <source>
        <dbReference type="EMBL" id="XDJ53213.1"/>
    </source>
</evidence>
<accession>A0AB39DHB7</accession>